<organism evidence="1 2">
    <name type="scientific">Acorus calamus</name>
    <name type="common">Sweet flag</name>
    <dbReference type="NCBI Taxonomy" id="4465"/>
    <lineage>
        <taxon>Eukaryota</taxon>
        <taxon>Viridiplantae</taxon>
        <taxon>Streptophyta</taxon>
        <taxon>Embryophyta</taxon>
        <taxon>Tracheophyta</taxon>
        <taxon>Spermatophyta</taxon>
        <taxon>Magnoliopsida</taxon>
        <taxon>Liliopsida</taxon>
        <taxon>Acoraceae</taxon>
        <taxon>Acorus</taxon>
    </lineage>
</organism>
<dbReference type="Proteomes" id="UP001180020">
    <property type="component" value="Unassembled WGS sequence"/>
</dbReference>
<gene>
    <name evidence="1" type="ORF">QJS10_CPA09g01289</name>
</gene>
<comment type="caution">
    <text evidence="1">The sequence shown here is derived from an EMBL/GenBank/DDBJ whole genome shotgun (WGS) entry which is preliminary data.</text>
</comment>
<keyword evidence="2" id="KW-1185">Reference proteome</keyword>
<evidence type="ECO:0000313" key="2">
    <source>
        <dbReference type="Proteomes" id="UP001180020"/>
    </source>
</evidence>
<dbReference type="EMBL" id="JAUJYO010000009">
    <property type="protein sequence ID" value="KAK1309588.1"/>
    <property type="molecule type" value="Genomic_DNA"/>
</dbReference>
<protein>
    <submittedName>
        <fullName evidence="1">Uncharacterized protein</fullName>
    </submittedName>
</protein>
<reference evidence="1" key="1">
    <citation type="journal article" date="2023" name="Nat. Commun.">
        <title>Diploid and tetraploid genomes of Acorus and the evolution of monocots.</title>
        <authorList>
            <person name="Ma L."/>
            <person name="Liu K.W."/>
            <person name="Li Z."/>
            <person name="Hsiao Y.Y."/>
            <person name="Qi Y."/>
            <person name="Fu T."/>
            <person name="Tang G.D."/>
            <person name="Zhang D."/>
            <person name="Sun W.H."/>
            <person name="Liu D.K."/>
            <person name="Li Y."/>
            <person name="Chen G.Z."/>
            <person name="Liu X.D."/>
            <person name="Liao X.Y."/>
            <person name="Jiang Y.T."/>
            <person name="Yu X."/>
            <person name="Hao Y."/>
            <person name="Huang J."/>
            <person name="Zhao X.W."/>
            <person name="Ke S."/>
            <person name="Chen Y.Y."/>
            <person name="Wu W.L."/>
            <person name="Hsu J.L."/>
            <person name="Lin Y.F."/>
            <person name="Huang M.D."/>
            <person name="Li C.Y."/>
            <person name="Huang L."/>
            <person name="Wang Z.W."/>
            <person name="Zhao X."/>
            <person name="Zhong W.Y."/>
            <person name="Peng D.H."/>
            <person name="Ahmad S."/>
            <person name="Lan S."/>
            <person name="Zhang J.S."/>
            <person name="Tsai W.C."/>
            <person name="Van de Peer Y."/>
            <person name="Liu Z.J."/>
        </authorList>
    </citation>
    <scope>NUCLEOTIDE SEQUENCE</scope>
    <source>
        <strain evidence="1">CP</strain>
    </source>
</reference>
<evidence type="ECO:0000313" key="1">
    <source>
        <dbReference type="EMBL" id="KAK1309588.1"/>
    </source>
</evidence>
<proteinExistence type="predicted"/>
<sequence>MGRQTGFGMSVYEGIQREMRRDSSLTCLVISIRFLYQSGFRIQSFGDHSPGIPSMFEDVMIGGDGYLETEDSPQGSNVHVAFVSGETPH</sequence>
<accession>A0AAV9E9E4</accession>
<name>A0AAV9E9E4_ACOCL</name>
<reference evidence="1" key="2">
    <citation type="submission" date="2023-06" db="EMBL/GenBank/DDBJ databases">
        <authorList>
            <person name="Ma L."/>
            <person name="Liu K.-W."/>
            <person name="Li Z."/>
            <person name="Hsiao Y.-Y."/>
            <person name="Qi Y."/>
            <person name="Fu T."/>
            <person name="Tang G."/>
            <person name="Zhang D."/>
            <person name="Sun W.-H."/>
            <person name="Liu D.-K."/>
            <person name="Li Y."/>
            <person name="Chen G.-Z."/>
            <person name="Liu X.-D."/>
            <person name="Liao X.-Y."/>
            <person name="Jiang Y.-T."/>
            <person name="Yu X."/>
            <person name="Hao Y."/>
            <person name="Huang J."/>
            <person name="Zhao X.-W."/>
            <person name="Ke S."/>
            <person name="Chen Y.-Y."/>
            <person name="Wu W.-L."/>
            <person name="Hsu J.-L."/>
            <person name="Lin Y.-F."/>
            <person name="Huang M.-D."/>
            <person name="Li C.-Y."/>
            <person name="Huang L."/>
            <person name="Wang Z.-W."/>
            <person name="Zhao X."/>
            <person name="Zhong W.-Y."/>
            <person name="Peng D.-H."/>
            <person name="Ahmad S."/>
            <person name="Lan S."/>
            <person name="Zhang J.-S."/>
            <person name="Tsai W.-C."/>
            <person name="Van De Peer Y."/>
            <person name="Liu Z.-J."/>
        </authorList>
    </citation>
    <scope>NUCLEOTIDE SEQUENCE</scope>
    <source>
        <strain evidence="1">CP</strain>
        <tissue evidence="1">Leaves</tissue>
    </source>
</reference>
<dbReference type="AlphaFoldDB" id="A0AAV9E9E4"/>